<feature type="compositionally biased region" description="Polar residues" evidence="4">
    <location>
        <begin position="556"/>
        <end position="596"/>
    </location>
</feature>
<dbReference type="RefSeq" id="WP_014780456.1">
    <property type="nucleotide sequence ID" value="NC_018012.1"/>
</dbReference>
<evidence type="ECO:0000259" key="6">
    <source>
        <dbReference type="PROSITE" id="PS51123"/>
    </source>
</evidence>
<dbReference type="Pfam" id="PF00691">
    <property type="entry name" value="OmpA"/>
    <property type="match status" value="1"/>
</dbReference>
<accession>I3YGF6</accession>
<evidence type="ECO:0000313" key="7">
    <source>
        <dbReference type="EMBL" id="AFL76074.1"/>
    </source>
</evidence>
<dbReference type="PRINTS" id="PR01021">
    <property type="entry name" value="OMPADOMAIN"/>
</dbReference>
<feature type="domain" description="OmpA-like" evidence="6">
    <location>
        <begin position="659"/>
        <end position="778"/>
    </location>
</feature>
<dbReference type="Proteomes" id="UP000006062">
    <property type="component" value="Chromosome"/>
</dbReference>
<comment type="subcellular location">
    <subcellularLocation>
        <location evidence="1">Membrane</location>
    </subcellularLocation>
</comment>
<dbReference type="AlphaFoldDB" id="I3YGF6"/>
<feature type="transmembrane region" description="Helical" evidence="5">
    <location>
        <begin position="443"/>
        <end position="465"/>
    </location>
</feature>
<proteinExistence type="predicted"/>
<organism evidence="7 8">
    <name type="scientific">Thiocystis violascens (strain ATCC 17096 / DSM 198 / 6111)</name>
    <name type="common">Chromatium violascens</name>
    <dbReference type="NCBI Taxonomy" id="765911"/>
    <lineage>
        <taxon>Bacteria</taxon>
        <taxon>Pseudomonadati</taxon>
        <taxon>Pseudomonadota</taxon>
        <taxon>Gammaproteobacteria</taxon>
        <taxon>Chromatiales</taxon>
        <taxon>Chromatiaceae</taxon>
        <taxon>Thiocystis</taxon>
    </lineage>
</organism>
<dbReference type="InterPro" id="IPR036737">
    <property type="entry name" value="OmpA-like_sf"/>
</dbReference>
<dbReference type="InterPro" id="IPR003593">
    <property type="entry name" value="AAA+_ATPase"/>
</dbReference>
<feature type="compositionally biased region" description="Low complexity" evidence="4">
    <location>
        <begin position="354"/>
        <end position="368"/>
    </location>
</feature>
<feature type="region of interest" description="Disordered" evidence="4">
    <location>
        <begin position="490"/>
        <end position="646"/>
    </location>
</feature>
<dbReference type="PROSITE" id="PS51123">
    <property type="entry name" value="OMPA_2"/>
    <property type="match status" value="1"/>
</dbReference>
<dbReference type="Gene3D" id="3.40.50.300">
    <property type="entry name" value="P-loop containing nucleotide triphosphate hydrolases"/>
    <property type="match status" value="1"/>
</dbReference>
<sequence>MYERFYGLTADPFRLSPDHRFCFNHENFARAKAYIDYALHRAEGFVMITGKPGTGKTTLVYDLLDRLAGRDIKVAMLTSTRLGAEDLLRMTAYAFGLGSKASNKAMVLQSLMEFLRQQYQHGKRALLIIDESQDLSASALEELRLLTNLQHSGQPLLQIVLIGQESLRDLVRSREMEQLHQRLLAAWHLEPLGPLETVGYIQHRLAKADWRGDPAFKPGVMQTIHGFSGGLPRMINLFCSRLMLHGFIEELHVISLADAEFVLGELRQEELAPRTFSSVGDLPEKFEGMSTLDAVEQGQADVVPATGSNSDVDWSRIDTGLSMPPAQSRETVARHAGNATDAHRHSPPAPVRTPASGEPSGQESPPSSVLAETRQEPLRTLPLDDAISEPAARAEPRPNEIPQLGQILEREDDTGWTADVMETIASAPSAVPSGFGSSRARPWFLGLGFVFGLGLMGSVAAFYLLEPVAWKPLTDKVEQWIGAATMEVRTRWSRSPDQSGELPPPSVPAALDSLDQARPSSVAPRPTTGMAVTSSPAALGVDGGSSSPLEPIALVESQSDTEPTADTASTEIPVQESRTSATNPSPSLSEEVTSSPAAVAADTAGKPRSGLTQPDLTPRAWDAAGKERRVAADERTADPTEPTDDDAIATLEPELEPSDAQPPEPMTSYVLFGWNSTAVDARFEPMLAEAIAALNRSSEAIAWVVGYSDRYGDAAYNLNLSRRRANAVADYLVEHGAPRERLRVEGRGPRDLETMGNRHETSQSEGRMVELSVSHGEN</sequence>
<dbReference type="eggNOG" id="COG2885">
    <property type="taxonomic scope" value="Bacteria"/>
</dbReference>
<evidence type="ECO:0000256" key="4">
    <source>
        <dbReference type="SAM" id="MobiDB-lite"/>
    </source>
</evidence>
<dbReference type="InterPro" id="IPR049945">
    <property type="entry name" value="AAA_22"/>
</dbReference>
<keyword evidence="8" id="KW-1185">Reference proteome</keyword>
<feature type="compositionally biased region" description="Basic and acidic residues" evidence="4">
    <location>
        <begin position="747"/>
        <end position="762"/>
    </location>
</feature>
<dbReference type="PANTHER" id="PTHR35894:SF5">
    <property type="entry name" value="MU-LIKE PROPHAGE FLUMU DNA TRANSPOSITION PROTEIN B"/>
    <property type="match status" value="1"/>
</dbReference>
<name>I3YGF6_THIV6</name>
<dbReference type="PANTHER" id="PTHR35894">
    <property type="entry name" value="GENERAL SECRETION PATHWAY PROTEIN A-RELATED"/>
    <property type="match status" value="1"/>
</dbReference>
<feature type="region of interest" description="Disordered" evidence="4">
    <location>
        <begin position="301"/>
        <end position="373"/>
    </location>
</feature>
<dbReference type="InterPro" id="IPR027417">
    <property type="entry name" value="P-loop_NTPase"/>
</dbReference>
<gene>
    <name evidence="7" type="ordered locus">Thivi_4261</name>
</gene>
<dbReference type="eggNOG" id="COG3267">
    <property type="taxonomic scope" value="Bacteria"/>
</dbReference>
<dbReference type="HOGENOM" id="CLU_392225_0_0_6"/>
<feature type="compositionally biased region" description="Basic and acidic residues" evidence="4">
    <location>
        <begin position="624"/>
        <end position="638"/>
    </location>
</feature>
<dbReference type="GO" id="GO:0016887">
    <property type="term" value="F:ATP hydrolysis activity"/>
    <property type="evidence" value="ECO:0007669"/>
    <property type="project" value="InterPro"/>
</dbReference>
<dbReference type="SUPFAM" id="SSF103088">
    <property type="entry name" value="OmpA-like"/>
    <property type="match status" value="1"/>
</dbReference>
<dbReference type="SMART" id="SM00382">
    <property type="entry name" value="AAA"/>
    <property type="match status" value="1"/>
</dbReference>
<dbReference type="CDD" id="cd07185">
    <property type="entry name" value="OmpA_C-like"/>
    <property type="match status" value="1"/>
</dbReference>
<evidence type="ECO:0000256" key="1">
    <source>
        <dbReference type="ARBA" id="ARBA00004370"/>
    </source>
</evidence>
<reference evidence="7 8" key="1">
    <citation type="submission" date="2012-06" db="EMBL/GenBank/DDBJ databases">
        <title>Complete sequence of Thiocystis violascens DSM 198.</title>
        <authorList>
            <consortium name="US DOE Joint Genome Institute"/>
            <person name="Lucas S."/>
            <person name="Han J."/>
            <person name="Lapidus A."/>
            <person name="Cheng J.-F."/>
            <person name="Goodwin L."/>
            <person name="Pitluck S."/>
            <person name="Peters L."/>
            <person name="Ovchinnikova G."/>
            <person name="Teshima H."/>
            <person name="Detter J.C."/>
            <person name="Han C."/>
            <person name="Tapia R."/>
            <person name="Land M."/>
            <person name="Hauser L."/>
            <person name="Kyrpides N."/>
            <person name="Ivanova N."/>
            <person name="Pagani I."/>
            <person name="Vogl K."/>
            <person name="Liu Z."/>
            <person name="Frigaard N.-U."/>
            <person name="Bryant D."/>
            <person name="Woyke T."/>
        </authorList>
    </citation>
    <scope>NUCLEOTIDE SEQUENCE [LARGE SCALE GENOMIC DNA]</scope>
    <source>
        <strain evidence="8">ATCC 17096 / DSM 198 / 6111</strain>
    </source>
</reference>
<dbReference type="SUPFAM" id="SSF52540">
    <property type="entry name" value="P-loop containing nucleoside triphosphate hydrolases"/>
    <property type="match status" value="1"/>
</dbReference>
<dbReference type="STRING" id="765911.Thivi_4261"/>
<evidence type="ECO:0000256" key="2">
    <source>
        <dbReference type="ARBA" id="ARBA00023136"/>
    </source>
</evidence>
<dbReference type="InterPro" id="IPR052026">
    <property type="entry name" value="ExeA_AAA_ATPase_DNA-bind"/>
</dbReference>
<dbReference type="InterPro" id="IPR006664">
    <property type="entry name" value="OMP_bac"/>
</dbReference>
<keyword evidence="2 3" id="KW-0472">Membrane</keyword>
<evidence type="ECO:0000256" key="3">
    <source>
        <dbReference type="PROSITE-ProRule" id="PRU00473"/>
    </source>
</evidence>
<keyword evidence="5" id="KW-1133">Transmembrane helix</keyword>
<dbReference type="KEGG" id="tvi:Thivi_4261"/>
<dbReference type="Pfam" id="PF13401">
    <property type="entry name" value="AAA_22"/>
    <property type="match status" value="1"/>
</dbReference>
<dbReference type="Gene3D" id="3.30.1330.60">
    <property type="entry name" value="OmpA-like domain"/>
    <property type="match status" value="1"/>
</dbReference>
<dbReference type="InterPro" id="IPR006665">
    <property type="entry name" value="OmpA-like"/>
</dbReference>
<evidence type="ECO:0000256" key="5">
    <source>
        <dbReference type="SAM" id="Phobius"/>
    </source>
</evidence>
<keyword evidence="5" id="KW-0812">Transmembrane</keyword>
<dbReference type="OrthoDB" id="9780149at2"/>
<feature type="region of interest" description="Disordered" evidence="4">
    <location>
        <begin position="747"/>
        <end position="778"/>
    </location>
</feature>
<dbReference type="GO" id="GO:0016020">
    <property type="term" value="C:membrane"/>
    <property type="evidence" value="ECO:0007669"/>
    <property type="project" value="UniProtKB-SubCell"/>
</dbReference>
<evidence type="ECO:0000313" key="8">
    <source>
        <dbReference type="Proteomes" id="UP000006062"/>
    </source>
</evidence>
<dbReference type="EMBL" id="CP003154">
    <property type="protein sequence ID" value="AFL76074.1"/>
    <property type="molecule type" value="Genomic_DNA"/>
</dbReference>
<protein>
    <submittedName>
        <fullName evidence="7">Type II secretory pathway, component ExeA (Predicted ATPase)</fullName>
    </submittedName>
</protein>